<comment type="caution">
    <text evidence="4">The sequence shown here is derived from an EMBL/GenBank/DDBJ whole genome shotgun (WGS) entry which is preliminary data.</text>
</comment>
<accession>A0A4E0S249</accession>
<gene>
    <name evidence="4" type="ORF">D915_003450</name>
</gene>
<dbReference type="GO" id="GO:0005634">
    <property type="term" value="C:nucleus"/>
    <property type="evidence" value="ECO:0007669"/>
    <property type="project" value="TreeGrafter"/>
</dbReference>
<evidence type="ECO:0000256" key="1">
    <source>
        <dbReference type="PROSITE-ProRule" id="PRU00285"/>
    </source>
</evidence>
<keyword evidence="5" id="KW-1185">Reference proteome</keyword>
<dbReference type="Proteomes" id="UP000230066">
    <property type="component" value="Unassembled WGS sequence"/>
</dbReference>
<dbReference type="InterPro" id="IPR008978">
    <property type="entry name" value="HSP20-like_chaperone"/>
</dbReference>
<evidence type="ECO:0000256" key="2">
    <source>
        <dbReference type="RuleBase" id="RU003616"/>
    </source>
</evidence>
<evidence type="ECO:0000313" key="5">
    <source>
        <dbReference type="Proteomes" id="UP000230066"/>
    </source>
</evidence>
<comment type="similarity">
    <text evidence="1 2">Belongs to the small heat shock protein (HSP20) family.</text>
</comment>
<dbReference type="SUPFAM" id="SSF49764">
    <property type="entry name" value="HSP20-like chaperones"/>
    <property type="match status" value="2"/>
</dbReference>
<sequence>MSDTKAGVIVPINRDSRTLEQRRRDFVTNLQRDYGDPDRWALTTPSVFNRDWFQEVNNWIANAHRQFNEDISRMHHDLFSLVPSYDWDPFRSDGFGHAQSVLARMDREMQMLRDQMFSNLHDLTSRTDGLLDFLNNAYEPGEDGRLHFKVRFDLRGYSPENIKVTTGPRQLTVQAQRSEQTSNSSSRSMFCRSIYLPEAIEDDKLQCFLSDDGVLVVDAPVKEADYQSVTFNRGRQLAIKPKSANNQANAALPSTERHSRSLRVQNKPGLTVQNEAGGIRKIHVEVPMETGFTADQIRVRVEHKELVVTGRQEVYEGTTKGTYTKEFRRSYPLPEEVDPISIHSELQGGTLVIEAPLLR</sequence>
<dbReference type="CDD" id="cd06526">
    <property type="entry name" value="metazoan_ACD"/>
    <property type="match status" value="1"/>
</dbReference>
<dbReference type="AlphaFoldDB" id="A0A4E0S249"/>
<proteinExistence type="inferred from homology"/>
<dbReference type="Gene3D" id="2.60.40.790">
    <property type="match status" value="2"/>
</dbReference>
<dbReference type="PANTHER" id="PTHR45640:SF26">
    <property type="entry name" value="RE23625P"/>
    <property type="match status" value="1"/>
</dbReference>
<dbReference type="GO" id="GO:0051082">
    <property type="term" value="F:unfolded protein binding"/>
    <property type="evidence" value="ECO:0007669"/>
    <property type="project" value="TreeGrafter"/>
</dbReference>
<dbReference type="GO" id="GO:0005737">
    <property type="term" value="C:cytoplasm"/>
    <property type="evidence" value="ECO:0007669"/>
    <property type="project" value="TreeGrafter"/>
</dbReference>
<dbReference type="CDD" id="cd06464">
    <property type="entry name" value="ACD_sHsps-like"/>
    <property type="match status" value="1"/>
</dbReference>
<dbReference type="GO" id="GO:0042026">
    <property type="term" value="P:protein refolding"/>
    <property type="evidence" value="ECO:0007669"/>
    <property type="project" value="TreeGrafter"/>
</dbReference>
<feature type="domain" description="SHSP" evidence="3">
    <location>
        <begin position="129"/>
        <end position="240"/>
    </location>
</feature>
<dbReference type="PROSITE" id="PS01031">
    <property type="entry name" value="SHSP"/>
    <property type="match status" value="2"/>
</dbReference>
<name>A0A4E0S249_FASHE</name>
<dbReference type="PANTHER" id="PTHR45640">
    <property type="entry name" value="HEAT SHOCK PROTEIN HSP-12.2-RELATED"/>
    <property type="match status" value="1"/>
</dbReference>
<feature type="domain" description="SHSP" evidence="3">
    <location>
        <begin position="261"/>
        <end position="359"/>
    </location>
</feature>
<dbReference type="EMBL" id="JXXN02001120">
    <property type="protein sequence ID" value="THD25490.1"/>
    <property type="molecule type" value="Genomic_DNA"/>
</dbReference>
<evidence type="ECO:0000259" key="3">
    <source>
        <dbReference type="PROSITE" id="PS01031"/>
    </source>
</evidence>
<dbReference type="GO" id="GO:0009408">
    <property type="term" value="P:response to heat"/>
    <property type="evidence" value="ECO:0007669"/>
    <property type="project" value="TreeGrafter"/>
</dbReference>
<dbReference type="InterPro" id="IPR002068">
    <property type="entry name" value="A-crystallin/Hsp20_dom"/>
</dbReference>
<protein>
    <submittedName>
        <fullName evidence="4">Major egg antigen</fullName>
    </submittedName>
</protein>
<reference evidence="4" key="1">
    <citation type="submission" date="2019-03" db="EMBL/GenBank/DDBJ databases">
        <title>Improved annotation for the trematode Fasciola hepatica.</title>
        <authorList>
            <person name="Choi Y.-J."/>
            <person name="Martin J."/>
            <person name="Mitreva M."/>
        </authorList>
    </citation>
    <scope>NUCLEOTIDE SEQUENCE [LARGE SCALE GENOMIC DNA]</scope>
</reference>
<evidence type="ECO:0000313" key="4">
    <source>
        <dbReference type="EMBL" id="THD25490.1"/>
    </source>
</evidence>
<dbReference type="InterPro" id="IPR001436">
    <property type="entry name" value="Alpha-crystallin/sHSP_animal"/>
</dbReference>
<organism evidence="4 5">
    <name type="scientific">Fasciola hepatica</name>
    <name type="common">Liver fluke</name>
    <dbReference type="NCBI Taxonomy" id="6192"/>
    <lineage>
        <taxon>Eukaryota</taxon>
        <taxon>Metazoa</taxon>
        <taxon>Spiralia</taxon>
        <taxon>Lophotrochozoa</taxon>
        <taxon>Platyhelminthes</taxon>
        <taxon>Trematoda</taxon>
        <taxon>Digenea</taxon>
        <taxon>Plagiorchiida</taxon>
        <taxon>Echinostomata</taxon>
        <taxon>Echinostomatoidea</taxon>
        <taxon>Fasciolidae</taxon>
        <taxon>Fasciola</taxon>
    </lineage>
</organism>
<dbReference type="Pfam" id="PF00011">
    <property type="entry name" value="HSP20"/>
    <property type="match status" value="2"/>
</dbReference>